<protein>
    <recommendedName>
        <fullName evidence="8">IclR family transcriptional regulator</fullName>
    </recommendedName>
</protein>
<dbReference type="RefSeq" id="WP_078976782.1">
    <property type="nucleotide sequence ID" value="NZ_MWQN01000001.1"/>
</dbReference>
<dbReference type="InterPro" id="IPR036390">
    <property type="entry name" value="WH_DNA-bd_sf"/>
</dbReference>
<name>A0A1T3P081_9ACTN</name>
<dbReference type="AlphaFoldDB" id="A0A1T3P081"/>
<dbReference type="STRING" id="159449.B4N89_17635"/>
<keyword evidence="7" id="KW-1185">Reference proteome</keyword>
<dbReference type="PROSITE" id="PS51077">
    <property type="entry name" value="HTH_ICLR"/>
    <property type="match status" value="1"/>
</dbReference>
<organism evidence="6 7">
    <name type="scientific">Embleya scabrispora</name>
    <dbReference type="NCBI Taxonomy" id="159449"/>
    <lineage>
        <taxon>Bacteria</taxon>
        <taxon>Bacillati</taxon>
        <taxon>Actinomycetota</taxon>
        <taxon>Actinomycetes</taxon>
        <taxon>Kitasatosporales</taxon>
        <taxon>Streptomycetaceae</taxon>
        <taxon>Embleya</taxon>
    </lineage>
</organism>
<dbReference type="InterPro" id="IPR036388">
    <property type="entry name" value="WH-like_DNA-bd_sf"/>
</dbReference>
<dbReference type="Proteomes" id="UP000190037">
    <property type="component" value="Unassembled WGS sequence"/>
</dbReference>
<feature type="domain" description="HTH iclR-type" evidence="4">
    <location>
        <begin position="6"/>
        <end position="69"/>
    </location>
</feature>
<dbReference type="InterPro" id="IPR029016">
    <property type="entry name" value="GAF-like_dom_sf"/>
</dbReference>
<dbReference type="Gene3D" id="1.10.10.10">
    <property type="entry name" value="Winged helix-like DNA-binding domain superfamily/Winged helix DNA-binding domain"/>
    <property type="match status" value="1"/>
</dbReference>
<accession>A0A1T3P081</accession>
<feature type="domain" description="IclR-ED" evidence="5">
    <location>
        <begin position="70"/>
        <end position="300"/>
    </location>
</feature>
<dbReference type="SUPFAM" id="SSF55781">
    <property type="entry name" value="GAF domain-like"/>
    <property type="match status" value="1"/>
</dbReference>
<comment type="caution">
    <text evidence="6">The sequence shown here is derived from an EMBL/GenBank/DDBJ whole genome shotgun (WGS) entry which is preliminary data.</text>
</comment>
<evidence type="ECO:0000259" key="4">
    <source>
        <dbReference type="PROSITE" id="PS51077"/>
    </source>
</evidence>
<evidence type="ECO:0000313" key="7">
    <source>
        <dbReference type="Proteomes" id="UP000190037"/>
    </source>
</evidence>
<evidence type="ECO:0000313" key="6">
    <source>
        <dbReference type="EMBL" id="OPC82517.1"/>
    </source>
</evidence>
<sequence length="300" mass="31972">MAPRPSPQTDRLVSLIDAIAERPAEGLTLSEIARHLAVTPATCHPMLASLTSLGWLIRHPTRRTYRLGPALVAVGRAAARGLGVLDVARPVMRRLRDETGLTCFAMTPGERHVAIAEVVRAPGAEPHRPNIGAQAPITPPLGIGYVPWADEQTVRRWLDEADGPVARTRMEHAIDNARRGGFAIELVTDVETRLGETLGELDEHLEGLDTLGAGASAARLRTLLEEIAAEIGGSDGGQIDELEADRDYRVGAISAPVHAPDGDLVLILSLRGFAPRTDGRTLERTGRLLADAAAEVAAAL</sequence>
<dbReference type="PANTHER" id="PTHR30136:SF8">
    <property type="entry name" value="TRANSCRIPTIONAL REGULATORY PROTEIN"/>
    <property type="match status" value="1"/>
</dbReference>
<dbReference type="EMBL" id="MWQN01000001">
    <property type="protein sequence ID" value="OPC82517.1"/>
    <property type="molecule type" value="Genomic_DNA"/>
</dbReference>
<evidence type="ECO:0000259" key="5">
    <source>
        <dbReference type="PROSITE" id="PS51078"/>
    </source>
</evidence>
<keyword evidence="3" id="KW-0804">Transcription</keyword>
<dbReference type="GO" id="GO:0003700">
    <property type="term" value="F:DNA-binding transcription factor activity"/>
    <property type="evidence" value="ECO:0007669"/>
    <property type="project" value="TreeGrafter"/>
</dbReference>
<gene>
    <name evidence="6" type="ORF">B4N89_17635</name>
</gene>
<evidence type="ECO:0008006" key="8">
    <source>
        <dbReference type="Google" id="ProtNLM"/>
    </source>
</evidence>
<dbReference type="GO" id="GO:0045892">
    <property type="term" value="P:negative regulation of DNA-templated transcription"/>
    <property type="evidence" value="ECO:0007669"/>
    <property type="project" value="TreeGrafter"/>
</dbReference>
<keyword evidence="2" id="KW-0238">DNA-binding</keyword>
<dbReference type="PANTHER" id="PTHR30136">
    <property type="entry name" value="HELIX-TURN-HELIX TRANSCRIPTIONAL REGULATOR, ICLR FAMILY"/>
    <property type="match status" value="1"/>
</dbReference>
<dbReference type="eggNOG" id="COG1414">
    <property type="taxonomic scope" value="Bacteria"/>
</dbReference>
<dbReference type="SUPFAM" id="SSF46785">
    <property type="entry name" value="Winged helix' DNA-binding domain"/>
    <property type="match status" value="1"/>
</dbReference>
<proteinExistence type="predicted"/>
<dbReference type="Gene3D" id="3.30.450.40">
    <property type="match status" value="2"/>
</dbReference>
<keyword evidence="1" id="KW-0805">Transcription regulation</keyword>
<dbReference type="InterPro" id="IPR014757">
    <property type="entry name" value="Tscrpt_reg_IclR_C"/>
</dbReference>
<dbReference type="PROSITE" id="PS51078">
    <property type="entry name" value="ICLR_ED"/>
    <property type="match status" value="1"/>
</dbReference>
<dbReference type="SMART" id="SM00346">
    <property type="entry name" value="HTH_ICLR"/>
    <property type="match status" value="1"/>
</dbReference>
<dbReference type="InterPro" id="IPR005471">
    <property type="entry name" value="Tscrpt_reg_IclR_N"/>
</dbReference>
<evidence type="ECO:0000256" key="3">
    <source>
        <dbReference type="ARBA" id="ARBA00023163"/>
    </source>
</evidence>
<dbReference type="Pfam" id="PF09339">
    <property type="entry name" value="HTH_IclR"/>
    <property type="match status" value="1"/>
</dbReference>
<evidence type="ECO:0000256" key="2">
    <source>
        <dbReference type="ARBA" id="ARBA00023125"/>
    </source>
</evidence>
<dbReference type="InterPro" id="IPR050707">
    <property type="entry name" value="HTH_MetabolicPath_Reg"/>
</dbReference>
<evidence type="ECO:0000256" key="1">
    <source>
        <dbReference type="ARBA" id="ARBA00023015"/>
    </source>
</evidence>
<dbReference type="GO" id="GO:0003677">
    <property type="term" value="F:DNA binding"/>
    <property type="evidence" value="ECO:0007669"/>
    <property type="project" value="UniProtKB-KW"/>
</dbReference>
<dbReference type="OrthoDB" id="4350244at2"/>
<reference evidence="6 7" key="1">
    <citation type="submission" date="2017-03" db="EMBL/GenBank/DDBJ databases">
        <title>Draft genome sequence of Streptomyces scabrisporus NF3, endophyte isolated from Amphipterygium adstringens.</title>
        <authorList>
            <person name="Vazquez M."/>
            <person name="Ceapa C.D."/>
            <person name="Rodriguez Luna D."/>
            <person name="Sanchez Esquivel S."/>
        </authorList>
    </citation>
    <scope>NUCLEOTIDE SEQUENCE [LARGE SCALE GENOMIC DNA]</scope>
    <source>
        <strain evidence="6 7">NF3</strain>
    </source>
</reference>